<feature type="compositionally biased region" description="Basic residues" evidence="1">
    <location>
        <begin position="77"/>
        <end position="88"/>
    </location>
</feature>
<organism evidence="2 3">
    <name type="scientific">Synaphobranchus kaupii</name>
    <name type="common">Kaup's arrowtooth eel</name>
    <dbReference type="NCBI Taxonomy" id="118154"/>
    <lineage>
        <taxon>Eukaryota</taxon>
        <taxon>Metazoa</taxon>
        <taxon>Chordata</taxon>
        <taxon>Craniata</taxon>
        <taxon>Vertebrata</taxon>
        <taxon>Euteleostomi</taxon>
        <taxon>Actinopterygii</taxon>
        <taxon>Neopterygii</taxon>
        <taxon>Teleostei</taxon>
        <taxon>Anguilliformes</taxon>
        <taxon>Synaphobranchidae</taxon>
        <taxon>Synaphobranchus</taxon>
    </lineage>
</organism>
<proteinExistence type="predicted"/>
<protein>
    <submittedName>
        <fullName evidence="2">Uncharacterized protein</fullName>
    </submittedName>
</protein>
<dbReference type="Gene3D" id="1.20.5.460">
    <property type="entry name" value="Single helix bin"/>
    <property type="match status" value="1"/>
</dbReference>
<dbReference type="EMBL" id="JAINUF010000013">
    <property type="protein sequence ID" value="KAJ8344503.1"/>
    <property type="molecule type" value="Genomic_DNA"/>
</dbReference>
<feature type="compositionally biased region" description="Basic and acidic residues" evidence="1">
    <location>
        <begin position="58"/>
        <end position="67"/>
    </location>
</feature>
<feature type="region of interest" description="Disordered" evidence="1">
    <location>
        <begin position="55"/>
        <end position="88"/>
    </location>
</feature>
<evidence type="ECO:0000313" key="2">
    <source>
        <dbReference type="EMBL" id="KAJ8344503.1"/>
    </source>
</evidence>
<dbReference type="AlphaFoldDB" id="A0A9Q1ILR6"/>
<dbReference type="OrthoDB" id="74764at2759"/>
<keyword evidence="3" id="KW-1185">Reference proteome</keyword>
<reference evidence="2" key="1">
    <citation type="journal article" date="2023" name="Science">
        <title>Genome structures resolve the early diversification of teleost fishes.</title>
        <authorList>
            <person name="Parey E."/>
            <person name="Louis A."/>
            <person name="Montfort J."/>
            <person name="Bouchez O."/>
            <person name="Roques C."/>
            <person name="Iampietro C."/>
            <person name="Lluch J."/>
            <person name="Castinel A."/>
            <person name="Donnadieu C."/>
            <person name="Desvignes T."/>
            <person name="Floi Bucao C."/>
            <person name="Jouanno E."/>
            <person name="Wen M."/>
            <person name="Mejri S."/>
            <person name="Dirks R."/>
            <person name="Jansen H."/>
            <person name="Henkel C."/>
            <person name="Chen W.J."/>
            <person name="Zahm M."/>
            <person name="Cabau C."/>
            <person name="Klopp C."/>
            <person name="Thompson A.W."/>
            <person name="Robinson-Rechavi M."/>
            <person name="Braasch I."/>
            <person name="Lecointre G."/>
            <person name="Bobe J."/>
            <person name="Postlethwait J.H."/>
            <person name="Berthelot C."/>
            <person name="Roest Crollius H."/>
            <person name="Guiguen Y."/>
        </authorList>
    </citation>
    <scope>NUCLEOTIDE SEQUENCE</scope>
    <source>
        <strain evidence="2">WJC10195</strain>
    </source>
</reference>
<sequence>MHLQLKPVNPRQALVRRLSIINLENFRRLYARRRWKVSFRIVALCNHLTRMMKKGRPKLQDELRDCASDQEEEPVKRKPRTRKRSSTS</sequence>
<name>A0A9Q1ILR6_SYNKA</name>
<comment type="caution">
    <text evidence="2">The sequence shown here is derived from an EMBL/GenBank/DDBJ whole genome shotgun (WGS) entry which is preliminary data.</text>
</comment>
<evidence type="ECO:0000256" key="1">
    <source>
        <dbReference type="SAM" id="MobiDB-lite"/>
    </source>
</evidence>
<accession>A0A9Q1ILR6</accession>
<dbReference type="Proteomes" id="UP001152622">
    <property type="component" value="Chromosome 13"/>
</dbReference>
<evidence type="ECO:0000313" key="3">
    <source>
        <dbReference type="Proteomes" id="UP001152622"/>
    </source>
</evidence>
<gene>
    <name evidence="2" type="ORF">SKAU_G00318320</name>
</gene>